<dbReference type="InterPro" id="IPR044926">
    <property type="entry name" value="RGS_subdomain_2"/>
</dbReference>
<dbReference type="Gene3D" id="4.10.260.10">
    <property type="entry name" value="Transducin (heterotrimeric G protein), gamma chain"/>
    <property type="match status" value="1"/>
</dbReference>
<feature type="domain" description="RGS" evidence="2">
    <location>
        <begin position="80"/>
        <end position="196"/>
    </location>
</feature>
<dbReference type="OrthoDB" id="196547at2759"/>
<accession>A0A6J2XK93</accession>
<dbReference type="CDD" id="cd00068">
    <property type="entry name" value="GGL"/>
    <property type="match status" value="1"/>
</dbReference>
<dbReference type="GO" id="GO:0005096">
    <property type="term" value="F:GTPase activator activity"/>
    <property type="evidence" value="ECO:0007669"/>
    <property type="project" value="TreeGrafter"/>
</dbReference>
<keyword evidence="3" id="KW-1185">Reference proteome</keyword>
<proteinExistence type="predicted"/>
<dbReference type="GO" id="GO:0008277">
    <property type="term" value="P:regulation of G protein-coupled receptor signaling pathway"/>
    <property type="evidence" value="ECO:0007669"/>
    <property type="project" value="InterPro"/>
</dbReference>
<dbReference type="PRINTS" id="PR01301">
    <property type="entry name" value="RGSPROTEIN"/>
</dbReference>
<dbReference type="SUPFAM" id="SSF48097">
    <property type="entry name" value="Regulator of G-protein signaling, RGS"/>
    <property type="match status" value="1"/>
</dbReference>
<dbReference type="GO" id="GO:0005737">
    <property type="term" value="C:cytoplasm"/>
    <property type="evidence" value="ECO:0007669"/>
    <property type="project" value="TreeGrafter"/>
</dbReference>
<evidence type="ECO:0000313" key="3">
    <source>
        <dbReference type="Proteomes" id="UP000504635"/>
    </source>
</evidence>
<dbReference type="Proteomes" id="UP000504635">
    <property type="component" value="Unplaced"/>
</dbReference>
<dbReference type="SMART" id="SM00315">
    <property type="entry name" value="RGS"/>
    <property type="match status" value="1"/>
</dbReference>
<protein>
    <submittedName>
        <fullName evidence="4">Regulator of G-protein signaling 7-like</fullName>
    </submittedName>
</protein>
<dbReference type="GeneID" id="115879038"/>
<dbReference type="InterPro" id="IPR036305">
    <property type="entry name" value="RGS_sf"/>
</dbReference>
<gene>
    <name evidence="4" type="primary">LOC115879038</name>
</gene>
<sequence>MKQLLQVELLRTSLYRTRIKVSQALENLVQHVETYTEFDPLLVPPHPSNPWVNEDVTYWQLTASLVDVPTEKRVRKWGLSMEDLLCDPTGVQEFTNYLQKEKSEENILFWLAVNDLRRSSQSQVLWKIQEIYENFVKHGAPREVNIDNQTMDKVLEGMKNNSRYCFDAAQEHVYNLLLKKDCYPRFIRSDYYKNLLANGIQPLQKKR</sequence>
<dbReference type="PROSITE" id="PS50132">
    <property type="entry name" value="RGS"/>
    <property type="match status" value="1"/>
</dbReference>
<dbReference type="FunFam" id="1.10.167.10:FF:000001">
    <property type="entry name" value="Putative regulator of g-protein signaling 12"/>
    <property type="match status" value="1"/>
</dbReference>
<dbReference type="SMART" id="SM01224">
    <property type="entry name" value="G_gamma"/>
    <property type="match status" value="1"/>
</dbReference>
<dbReference type="InterPro" id="IPR036284">
    <property type="entry name" value="GGL_sf"/>
</dbReference>
<dbReference type="Gene3D" id="1.10.167.10">
    <property type="entry name" value="Regulator of G-protein Signalling 4, domain 2"/>
    <property type="match status" value="1"/>
</dbReference>
<organism evidence="3 4">
    <name type="scientific">Sitophilus oryzae</name>
    <name type="common">Rice weevil</name>
    <name type="synonym">Curculio oryzae</name>
    <dbReference type="NCBI Taxonomy" id="7048"/>
    <lineage>
        <taxon>Eukaryota</taxon>
        <taxon>Metazoa</taxon>
        <taxon>Ecdysozoa</taxon>
        <taxon>Arthropoda</taxon>
        <taxon>Hexapoda</taxon>
        <taxon>Insecta</taxon>
        <taxon>Pterygota</taxon>
        <taxon>Neoptera</taxon>
        <taxon>Endopterygota</taxon>
        <taxon>Coleoptera</taxon>
        <taxon>Polyphaga</taxon>
        <taxon>Cucujiformia</taxon>
        <taxon>Curculionidae</taxon>
        <taxon>Dryophthorinae</taxon>
        <taxon>Sitophilus</taxon>
    </lineage>
</organism>
<dbReference type="GO" id="GO:0007186">
    <property type="term" value="P:G protein-coupled receptor signaling pathway"/>
    <property type="evidence" value="ECO:0007669"/>
    <property type="project" value="InterPro"/>
</dbReference>
<dbReference type="SUPFAM" id="SSF48670">
    <property type="entry name" value="Transducin (heterotrimeric G protein), gamma chain"/>
    <property type="match status" value="1"/>
</dbReference>
<dbReference type="GO" id="GO:0009968">
    <property type="term" value="P:negative regulation of signal transduction"/>
    <property type="evidence" value="ECO:0007669"/>
    <property type="project" value="UniProtKB-KW"/>
</dbReference>
<dbReference type="PANTHER" id="PTHR45746">
    <property type="entry name" value="LP21163P"/>
    <property type="match status" value="1"/>
</dbReference>
<dbReference type="InterPro" id="IPR047016">
    <property type="entry name" value="RGS6/7/9/11"/>
</dbReference>
<dbReference type="GO" id="GO:0005886">
    <property type="term" value="C:plasma membrane"/>
    <property type="evidence" value="ECO:0007669"/>
    <property type="project" value="TreeGrafter"/>
</dbReference>
<dbReference type="PANTHER" id="PTHR45746:SF5">
    <property type="entry name" value="REGULATOR OF G-PROTEIN SIGNALING 7"/>
    <property type="match status" value="1"/>
</dbReference>
<dbReference type="AlphaFoldDB" id="A0A6J2XK93"/>
<evidence type="ECO:0000256" key="1">
    <source>
        <dbReference type="ARBA" id="ARBA00022700"/>
    </source>
</evidence>
<dbReference type="InParanoid" id="A0A6J2XK93"/>
<dbReference type="Pfam" id="PF00631">
    <property type="entry name" value="G-gamma"/>
    <property type="match status" value="1"/>
</dbReference>
<dbReference type="GO" id="GO:0043005">
    <property type="term" value="C:neuron projection"/>
    <property type="evidence" value="ECO:0007669"/>
    <property type="project" value="TreeGrafter"/>
</dbReference>
<dbReference type="RefSeq" id="XP_030751531.1">
    <property type="nucleotide sequence ID" value="XM_030895671.1"/>
</dbReference>
<name>A0A6J2XK93_SITOR</name>
<evidence type="ECO:0000313" key="4">
    <source>
        <dbReference type="RefSeq" id="XP_030751531.1"/>
    </source>
</evidence>
<dbReference type="KEGG" id="soy:115879038"/>
<reference evidence="4" key="1">
    <citation type="submission" date="2025-08" db="UniProtKB">
        <authorList>
            <consortium name="RefSeq"/>
        </authorList>
    </citation>
    <scope>IDENTIFICATION</scope>
    <source>
        <tissue evidence="4">Gonads</tissue>
    </source>
</reference>
<dbReference type="InterPro" id="IPR016137">
    <property type="entry name" value="RGS"/>
</dbReference>
<dbReference type="SMART" id="SM00224">
    <property type="entry name" value="GGL"/>
    <property type="match status" value="1"/>
</dbReference>
<dbReference type="Pfam" id="PF00615">
    <property type="entry name" value="RGS"/>
    <property type="match status" value="1"/>
</dbReference>
<keyword evidence="1" id="KW-0734">Signal transduction inhibitor</keyword>
<dbReference type="InterPro" id="IPR015898">
    <property type="entry name" value="G-protein_gamma-like_dom"/>
</dbReference>
<evidence type="ECO:0000259" key="2">
    <source>
        <dbReference type="PROSITE" id="PS50132"/>
    </source>
</evidence>